<name>A0A6A7CAS9_9PEZI</name>
<dbReference type="InterPro" id="IPR033121">
    <property type="entry name" value="PEPTIDASE_A1"/>
</dbReference>
<keyword evidence="5" id="KW-0325">Glycoprotein</keyword>
<dbReference type="GO" id="GO:0004190">
    <property type="term" value="F:aspartic-type endopeptidase activity"/>
    <property type="evidence" value="ECO:0007669"/>
    <property type="project" value="UniProtKB-KW"/>
</dbReference>
<gene>
    <name evidence="9" type="ORF">K470DRAFT_208390</name>
</gene>
<evidence type="ECO:0000256" key="5">
    <source>
        <dbReference type="ARBA" id="ARBA00023180"/>
    </source>
</evidence>
<dbReference type="Proteomes" id="UP000799421">
    <property type="component" value="Unassembled WGS sequence"/>
</dbReference>
<evidence type="ECO:0000256" key="1">
    <source>
        <dbReference type="ARBA" id="ARBA00007447"/>
    </source>
</evidence>
<evidence type="ECO:0000313" key="9">
    <source>
        <dbReference type="EMBL" id="KAF2864322.1"/>
    </source>
</evidence>
<dbReference type="FunFam" id="2.40.70.10:FF:000026">
    <property type="entry name" value="Endothiapepsin"/>
    <property type="match status" value="1"/>
</dbReference>
<dbReference type="AlphaFoldDB" id="A0A6A7CAS9"/>
<keyword evidence="3" id="KW-0064">Aspartyl protease</keyword>
<dbReference type="OrthoDB" id="2747330at2759"/>
<feature type="active site" evidence="7">
    <location>
        <position position="250"/>
    </location>
</feature>
<sequence length="361" mass="37249">MRRKAGPIDSLKVYNKYAHIGAQAPADLVKAAAAAQSGSVQATPEQYEQSYLCPVQVGSNTLMLDFDTGSSDLWVFSTVTPSSVSSGHSLYNPSTSGKRLSGATWKISYGDGSGASGIVYSDKVTIGGVTATSQAVEAATSMSSSFASDPDNDGLVGLAFSTLNTVQPTQQKTFFDTVKSSLASALFTATLRHNAAGTYDFGFIDSSKYTGSLTYVTADNSQGFWGFTAGGYSVGSSKTVSGSIGSSIADTGTSLMYIPAAAARAYYKAVSGATLDSTQGGYTFPCSATLPAFNVQIGSQVFTVPGTLINYAPVGNGKCFGGIQPSTGQPVNIFGDVFLKAVFAVFDARSSTPKLGFAKQA</sequence>
<feature type="active site" evidence="7">
    <location>
        <position position="67"/>
    </location>
</feature>
<dbReference type="PANTHER" id="PTHR47966:SF2">
    <property type="entry name" value="ASPERGILLOPEPSIN-1-RELATED"/>
    <property type="match status" value="1"/>
</dbReference>
<evidence type="ECO:0000256" key="7">
    <source>
        <dbReference type="PIRSR" id="PIRSR601461-1"/>
    </source>
</evidence>
<dbReference type="Pfam" id="PF00026">
    <property type="entry name" value="Asp"/>
    <property type="match status" value="1"/>
</dbReference>
<dbReference type="InterPro" id="IPR001461">
    <property type="entry name" value="Aspartic_peptidase_A1"/>
</dbReference>
<dbReference type="EMBL" id="MU005957">
    <property type="protein sequence ID" value="KAF2864322.1"/>
    <property type="molecule type" value="Genomic_DNA"/>
</dbReference>
<evidence type="ECO:0000256" key="2">
    <source>
        <dbReference type="ARBA" id="ARBA00022670"/>
    </source>
</evidence>
<keyword evidence="2 9" id="KW-0645">Protease</keyword>
<dbReference type="InterPro" id="IPR034163">
    <property type="entry name" value="Aspergillopepsin-like_cat_dom"/>
</dbReference>
<dbReference type="PANTHER" id="PTHR47966">
    <property type="entry name" value="BETA-SITE APP-CLEAVING ENZYME, ISOFORM A-RELATED"/>
    <property type="match status" value="1"/>
</dbReference>
<organism evidence="9 10">
    <name type="scientific">Piedraia hortae CBS 480.64</name>
    <dbReference type="NCBI Taxonomy" id="1314780"/>
    <lineage>
        <taxon>Eukaryota</taxon>
        <taxon>Fungi</taxon>
        <taxon>Dikarya</taxon>
        <taxon>Ascomycota</taxon>
        <taxon>Pezizomycotina</taxon>
        <taxon>Dothideomycetes</taxon>
        <taxon>Dothideomycetidae</taxon>
        <taxon>Capnodiales</taxon>
        <taxon>Piedraiaceae</taxon>
        <taxon>Piedraia</taxon>
    </lineage>
</organism>
<proteinExistence type="inferred from homology"/>
<dbReference type="Gene3D" id="2.40.70.10">
    <property type="entry name" value="Acid Proteases"/>
    <property type="match status" value="2"/>
</dbReference>
<accession>A0A6A7CAS9</accession>
<keyword evidence="4" id="KW-0378">Hydrolase</keyword>
<feature type="domain" description="Peptidase A1" evidence="8">
    <location>
        <begin position="51"/>
        <end position="358"/>
    </location>
</feature>
<comment type="function">
    <text evidence="6">Secreted aspartic endopeptidase that allows assimilation of proteinaceous substrates. The scissile peptide bond is attacked by a nucleophilic water molecule activated by two aspartic residues in the active site. Shows a broad primary substrate specificity. Favors hydrophobic residues at the P1 and P1' positions.</text>
</comment>
<comment type="similarity">
    <text evidence="1">Belongs to the peptidase A1 family.</text>
</comment>
<evidence type="ECO:0000313" key="10">
    <source>
        <dbReference type="Proteomes" id="UP000799421"/>
    </source>
</evidence>
<evidence type="ECO:0000256" key="6">
    <source>
        <dbReference type="ARBA" id="ARBA00055396"/>
    </source>
</evidence>
<dbReference type="PROSITE" id="PS51767">
    <property type="entry name" value="PEPTIDASE_A1"/>
    <property type="match status" value="1"/>
</dbReference>
<keyword evidence="10" id="KW-1185">Reference proteome</keyword>
<dbReference type="CDD" id="cd06097">
    <property type="entry name" value="Aspergillopepsin_like"/>
    <property type="match status" value="1"/>
</dbReference>
<dbReference type="SUPFAM" id="SSF50630">
    <property type="entry name" value="Acid proteases"/>
    <property type="match status" value="1"/>
</dbReference>
<evidence type="ECO:0000256" key="3">
    <source>
        <dbReference type="ARBA" id="ARBA00022750"/>
    </source>
</evidence>
<reference evidence="9" key="1">
    <citation type="journal article" date="2020" name="Stud. Mycol.">
        <title>101 Dothideomycetes genomes: a test case for predicting lifestyles and emergence of pathogens.</title>
        <authorList>
            <person name="Haridas S."/>
            <person name="Albert R."/>
            <person name="Binder M."/>
            <person name="Bloem J."/>
            <person name="Labutti K."/>
            <person name="Salamov A."/>
            <person name="Andreopoulos B."/>
            <person name="Baker S."/>
            <person name="Barry K."/>
            <person name="Bills G."/>
            <person name="Bluhm B."/>
            <person name="Cannon C."/>
            <person name="Castanera R."/>
            <person name="Culley D."/>
            <person name="Daum C."/>
            <person name="Ezra D."/>
            <person name="Gonzalez J."/>
            <person name="Henrissat B."/>
            <person name="Kuo A."/>
            <person name="Liang C."/>
            <person name="Lipzen A."/>
            <person name="Lutzoni F."/>
            <person name="Magnuson J."/>
            <person name="Mondo S."/>
            <person name="Nolan M."/>
            <person name="Ohm R."/>
            <person name="Pangilinan J."/>
            <person name="Park H.-J."/>
            <person name="Ramirez L."/>
            <person name="Alfaro M."/>
            <person name="Sun H."/>
            <person name="Tritt A."/>
            <person name="Yoshinaga Y."/>
            <person name="Zwiers L.-H."/>
            <person name="Turgeon B."/>
            <person name="Goodwin S."/>
            <person name="Spatafora J."/>
            <person name="Crous P."/>
            <person name="Grigoriev I."/>
        </authorList>
    </citation>
    <scope>NUCLEOTIDE SEQUENCE</scope>
    <source>
        <strain evidence="9">CBS 480.64</strain>
    </source>
</reference>
<dbReference type="FunFam" id="2.40.70.10:FF:000024">
    <property type="entry name" value="Endothiapepsin"/>
    <property type="match status" value="1"/>
</dbReference>
<dbReference type="PRINTS" id="PR00792">
    <property type="entry name" value="PEPSIN"/>
</dbReference>
<evidence type="ECO:0000256" key="4">
    <source>
        <dbReference type="ARBA" id="ARBA00022801"/>
    </source>
</evidence>
<protein>
    <submittedName>
        <fullName evidence="9">Aspartyl protease</fullName>
    </submittedName>
</protein>
<dbReference type="InterPro" id="IPR021109">
    <property type="entry name" value="Peptidase_aspartic_dom_sf"/>
</dbReference>
<dbReference type="GO" id="GO:0006508">
    <property type="term" value="P:proteolysis"/>
    <property type="evidence" value="ECO:0007669"/>
    <property type="project" value="UniProtKB-KW"/>
</dbReference>
<evidence type="ECO:0000259" key="8">
    <source>
        <dbReference type="PROSITE" id="PS51767"/>
    </source>
</evidence>